<name>A0A8H7XZN5_PSICU</name>
<reference evidence="1" key="1">
    <citation type="submission" date="2021-02" db="EMBL/GenBank/DDBJ databases">
        <title>Psilocybe cubensis genome.</title>
        <authorList>
            <person name="Mckernan K.J."/>
            <person name="Crawford S."/>
            <person name="Trippe A."/>
            <person name="Kane L.T."/>
            <person name="Mclaughlin S."/>
        </authorList>
    </citation>
    <scope>NUCLEOTIDE SEQUENCE [LARGE SCALE GENOMIC DNA]</scope>
    <source>
        <strain evidence="1">MGC-MH-2018</strain>
    </source>
</reference>
<dbReference type="AlphaFoldDB" id="A0A8H7XZN5"/>
<evidence type="ECO:0008006" key="2">
    <source>
        <dbReference type="Google" id="ProtNLM"/>
    </source>
</evidence>
<dbReference type="EMBL" id="JAFIQS010000004">
    <property type="protein sequence ID" value="KAG5170077.1"/>
    <property type="molecule type" value="Genomic_DNA"/>
</dbReference>
<dbReference type="InterPro" id="IPR036047">
    <property type="entry name" value="F-box-like_dom_sf"/>
</dbReference>
<dbReference type="SUPFAM" id="SSF81383">
    <property type="entry name" value="F-box domain"/>
    <property type="match status" value="1"/>
</dbReference>
<dbReference type="SUPFAM" id="SSF52047">
    <property type="entry name" value="RNI-like"/>
    <property type="match status" value="1"/>
</dbReference>
<dbReference type="Gene3D" id="3.80.10.10">
    <property type="entry name" value="Ribonuclease Inhibitor"/>
    <property type="match status" value="1"/>
</dbReference>
<proteinExistence type="predicted"/>
<organism evidence="1">
    <name type="scientific">Psilocybe cubensis</name>
    <name type="common">Psychedelic mushroom</name>
    <name type="synonym">Stropharia cubensis</name>
    <dbReference type="NCBI Taxonomy" id="181762"/>
    <lineage>
        <taxon>Eukaryota</taxon>
        <taxon>Fungi</taxon>
        <taxon>Dikarya</taxon>
        <taxon>Basidiomycota</taxon>
        <taxon>Agaricomycotina</taxon>
        <taxon>Agaricomycetes</taxon>
        <taxon>Agaricomycetidae</taxon>
        <taxon>Agaricales</taxon>
        <taxon>Agaricineae</taxon>
        <taxon>Strophariaceae</taxon>
        <taxon>Psilocybe</taxon>
    </lineage>
</organism>
<accession>A0A8H7XZN5</accession>
<comment type="caution">
    <text evidence="1">The sequence shown here is derived from an EMBL/GenBank/DDBJ whole genome shotgun (WGS) entry which is preliminary data.</text>
</comment>
<dbReference type="OrthoDB" id="3039255at2759"/>
<evidence type="ECO:0000313" key="1">
    <source>
        <dbReference type="EMBL" id="KAG5170077.1"/>
    </source>
</evidence>
<sequence length="539" mass="61579">MSTFHSSFVLAQPTNTPLLPTGIFKLMQEIPYDVWRCIAEFLPTEDLKRLYSVNRAFLNISLDERYRVAYIGPPGSISTERNLNTLIDPKLTSRVRDFTFKPGSLCKLLDDKSILKGPSNSNTVTTLLNDFERLDIAPQRRRAFPSQLMNSYTLPVDAVHKNVLRIFKQMINLTSLRIVLDKGELRHFKPPSSTYFSVGWATFGSNLKSLDLRIPLEYIENVLPANGAILTNLQNLSLQIIRESITTDASTVFLEKILPFVNAHSSTLRSLSFDIAEQMDLTPVLQQIDHIHTLQIFKLKSIFMNYDQTGISGLEQFLQKHRVHLTALHLEIDAAFGLDPVLHPSFFAQHCFHITLPALRDLYVRFYRFPVQYSIDLIPFALQFSTTLQSLAIIERSWEMDHIRLLLDGLTSNSPLRELKLKMIILEASIIEAFASCLPNLVTLGILFHDIGPDGFSDPPTNTMPLFADEMRRLNFPTWRLRELNLVSPLHLMQSQMTNFKHALVGALPSVQRFCGLTPEEYLKTREFMDYFVEASKGF</sequence>
<dbReference type="InterPro" id="IPR032675">
    <property type="entry name" value="LRR_dom_sf"/>
</dbReference>
<gene>
    <name evidence="1" type="ORF">JR316_004461</name>
</gene>
<protein>
    <recommendedName>
        <fullName evidence="2">F-box domain-containing protein</fullName>
    </recommendedName>
</protein>